<dbReference type="RefSeq" id="XP_030855830.1">
    <property type="nucleotide sequence ID" value="XM_030999970.1"/>
</dbReference>
<dbReference type="Pfam" id="PF17900">
    <property type="entry name" value="Peptidase_M1_N"/>
    <property type="match status" value="1"/>
</dbReference>
<evidence type="ECO:0000313" key="22">
    <source>
        <dbReference type="EnsemblMetazoa" id="XP_030855830"/>
    </source>
</evidence>
<dbReference type="Gene3D" id="2.60.40.1730">
    <property type="entry name" value="tricorn interacting facor f3 domain"/>
    <property type="match status" value="1"/>
</dbReference>
<keyword evidence="7" id="KW-0378">Hydrolase</keyword>
<keyword evidence="6 15" id="KW-0479">Metal-binding</keyword>
<feature type="compositionally biased region" description="Low complexity" evidence="17">
    <location>
        <begin position="95"/>
        <end position="129"/>
    </location>
</feature>
<keyword evidence="4" id="KW-0645">Protease</keyword>
<evidence type="ECO:0000256" key="13">
    <source>
        <dbReference type="ARBA" id="ARBA00023180"/>
    </source>
</evidence>
<feature type="region of interest" description="Disordered" evidence="17">
    <location>
        <begin position="1"/>
        <end position="24"/>
    </location>
</feature>
<keyword evidence="12 18" id="KW-0472">Membrane</keyword>
<dbReference type="FunFam" id="1.10.390.10:FF:000006">
    <property type="entry name" value="Puromycin-sensitive aminopeptidase"/>
    <property type="match status" value="1"/>
</dbReference>
<evidence type="ECO:0000256" key="10">
    <source>
        <dbReference type="ARBA" id="ARBA00022989"/>
    </source>
</evidence>
<reference evidence="23" key="1">
    <citation type="submission" date="2015-02" db="EMBL/GenBank/DDBJ databases">
        <title>Genome sequencing for Strongylocentrotus purpuratus.</title>
        <authorList>
            <person name="Murali S."/>
            <person name="Liu Y."/>
            <person name="Vee V."/>
            <person name="English A."/>
            <person name="Wang M."/>
            <person name="Skinner E."/>
            <person name="Han Y."/>
            <person name="Muzny D.M."/>
            <person name="Worley K.C."/>
            <person name="Gibbs R.A."/>
        </authorList>
    </citation>
    <scope>NUCLEOTIDE SEQUENCE</scope>
</reference>
<dbReference type="FunFam" id="2.60.40.1730:FF:000012">
    <property type="entry name" value="Aminopeptidase N"/>
    <property type="match status" value="1"/>
</dbReference>
<dbReference type="CDD" id="cd09601">
    <property type="entry name" value="M1_APN-Q_like"/>
    <property type="match status" value="1"/>
</dbReference>
<feature type="domain" description="Aminopeptidase N-like N-terminal" evidence="21">
    <location>
        <begin position="148"/>
        <end position="336"/>
    </location>
</feature>
<dbReference type="InterPro" id="IPR042097">
    <property type="entry name" value="Aminopeptidase_N-like_N_sf"/>
</dbReference>
<dbReference type="Gene3D" id="1.10.390.10">
    <property type="entry name" value="Neutral Protease Domain 2"/>
    <property type="match status" value="1"/>
</dbReference>
<keyword evidence="8 15" id="KW-0862">Zinc</keyword>
<keyword evidence="5 18" id="KW-0812">Transmembrane</keyword>
<dbReference type="GO" id="GO:0016020">
    <property type="term" value="C:membrane"/>
    <property type="evidence" value="ECO:0007669"/>
    <property type="project" value="UniProtKB-SubCell"/>
</dbReference>
<dbReference type="OMA" id="NGVCIRN"/>
<evidence type="ECO:0000256" key="6">
    <source>
        <dbReference type="ARBA" id="ARBA00022723"/>
    </source>
</evidence>
<evidence type="ECO:0000256" key="14">
    <source>
        <dbReference type="PIRSR" id="PIRSR634016-1"/>
    </source>
</evidence>
<dbReference type="OrthoDB" id="6750768at2759"/>
<feature type="site" description="Transition state stabilizer" evidence="16">
    <location>
        <position position="529"/>
    </location>
</feature>
<evidence type="ECO:0000256" key="18">
    <source>
        <dbReference type="SAM" id="Phobius"/>
    </source>
</evidence>
<dbReference type="FunFam" id="1.25.50.20:FF:000005">
    <property type="entry name" value="Aminopeptidase N-like protein"/>
    <property type="match status" value="1"/>
</dbReference>
<feature type="binding site" evidence="15">
    <location>
        <position position="466"/>
    </location>
    <ligand>
        <name>Zn(2+)</name>
        <dbReference type="ChEBI" id="CHEBI:29105"/>
        <note>catalytic</note>
    </ligand>
</feature>
<dbReference type="Pfam" id="PF11838">
    <property type="entry name" value="ERAP1_C"/>
    <property type="match status" value="1"/>
</dbReference>
<organism evidence="22 23">
    <name type="scientific">Strongylocentrotus purpuratus</name>
    <name type="common">Purple sea urchin</name>
    <dbReference type="NCBI Taxonomy" id="7668"/>
    <lineage>
        <taxon>Eukaryota</taxon>
        <taxon>Metazoa</taxon>
        <taxon>Echinodermata</taxon>
        <taxon>Eleutherozoa</taxon>
        <taxon>Echinozoa</taxon>
        <taxon>Echinoidea</taxon>
        <taxon>Euechinoidea</taxon>
        <taxon>Echinacea</taxon>
        <taxon>Camarodonta</taxon>
        <taxon>Echinidea</taxon>
        <taxon>Strongylocentrotidae</taxon>
        <taxon>Strongylocentrotus</taxon>
    </lineage>
</organism>
<feature type="binding site" evidence="15">
    <location>
        <position position="443"/>
    </location>
    <ligand>
        <name>Zn(2+)</name>
        <dbReference type="ChEBI" id="CHEBI:29105"/>
        <note>catalytic</note>
    </ligand>
</feature>
<keyword evidence="10 18" id="KW-1133">Transmembrane helix</keyword>
<name>A0A7M7PVW2_STRPU</name>
<evidence type="ECO:0000256" key="2">
    <source>
        <dbReference type="ARBA" id="ARBA00010136"/>
    </source>
</evidence>
<dbReference type="GO" id="GO:0043171">
    <property type="term" value="P:peptide catabolic process"/>
    <property type="evidence" value="ECO:0000318"/>
    <property type="project" value="GO_Central"/>
</dbReference>
<dbReference type="AlphaFoldDB" id="A0A7M7PVW2"/>
<dbReference type="PANTHER" id="PTHR11533:SF299">
    <property type="entry name" value="AMINOPEPTIDASE"/>
    <property type="match status" value="1"/>
</dbReference>
<dbReference type="PRINTS" id="PR00756">
    <property type="entry name" value="ALADIPTASE"/>
</dbReference>
<dbReference type="PANTHER" id="PTHR11533">
    <property type="entry name" value="PROTEASE M1 ZINC METALLOPROTEASE"/>
    <property type="match status" value="1"/>
</dbReference>
<feature type="active site" description="Proton acceptor" evidence="14">
    <location>
        <position position="444"/>
    </location>
</feature>
<evidence type="ECO:0000256" key="8">
    <source>
        <dbReference type="ARBA" id="ARBA00022833"/>
    </source>
</evidence>
<dbReference type="InterPro" id="IPR014782">
    <property type="entry name" value="Peptidase_M1_dom"/>
</dbReference>
<evidence type="ECO:0000256" key="1">
    <source>
        <dbReference type="ARBA" id="ARBA00004606"/>
    </source>
</evidence>
<dbReference type="SUPFAM" id="SSF55486">
    <property type="entry name" value="Metalloproteases ('zincins'), catalytic domain"/>
    <property type="match status" value="1"/>
</dbReference>
<evidence type="ECO:0000256" key="16">
    <source>
        <dbReference type="PIRSR" id="PIRSR634016-4"/>
    </source>
</evidence>
<dbReference type="InterPro" id="IPR050344">
    <property type="entry name" value="Peptidase_M1_aminopeptidases"/>
</dbReference>
<dbReference type="InterPro" id="IPR024571">
    <property type="entry name" value="ERAP1-like_C_dom"/>
</dbReference>
<comment type="similarity">
    <text evidence="2">Belongs to the peptidase M1 family.</text>
</comment>
<dbReference type="GO" id="GO:0008270">
    <property type="term" value="F:zinc ion binding"/>
    <property type="evidence" value="ECO:0007669"/>
    <property type="project" value="InterPro"/>
</dbReference>
<feature type="domain" description="Peptidase M1 membrane alanine aminopeptidase" evidence="19">
    <location>
        <begin position="372"/>
        <end position="596"/>
    </location>
</feature>
<dbReference type="GeneID" id="100889727"/>
<reference evidence="22" key="2">
    <citation type="submission" date="2021-01" db="UniProtKB">
        <authorList>
            <consortium name="EnsemblMetazoa"/>
        </authorList>
    </citation>
    <scope>IDENTIFICATION</scope>
</reference>
<evidence type="ECO:0000256" key="5">
    <source>
        <dbReference type="ARBA" id="ARBA00022692"/>
    </source>
</evidence>
<dbReference type="Pfam" id="PF01433">
    <property type="entry name" value="Peptidase_M1"/>
    <property type="match status" value="1"/>
</dbReference>
<comment type="subcellular location">
    <subcellularLocation>
        <location evidence="1">Membrane</location>
        <topology evidence="1">Single-pass type II membrane protein</topology>
    </subcellularLocation>
</comment>
<proteinExistence type="inferred from homology"/>
<dbReference type="FunFam" id="2.60.40.1910:FF:000003">
    <property type="entry name" value="Aminopeptidase"/>
    <property type="match status" value="1"/>
</dbReference>
<dbReference type="GO" id="GO:0006508">
    <property type="term" value="P:proteolysis"/>
    <property type="evidence" value="ECO:0000318"/>
    <property type="project" value="GO_Central"/>
</dbReference>
<evidence type="ECO:0000256" key="11">
    <source>
        <dbReference type="ARBA" id="ARBA00023049"/>
    </source>
</evidence>
<comment type="cofactor">
    <cofactor evidence="15">
        <name>Zn(2+)</name>
        <dbReference type="ChEBI" id="CHEBI:29105"/>
    </cofactor>
    <text evidence="15">Binds 1 zinc ion per subunit.</text>
</comment>
<dbReference type="InterPro" id="IPR045357">
    <property type="entry name" value="Aminopeptidase_N-like_N"/>
</dbReference>
<evidence type="ECO:0008006" key="24">
    <source>
        <dbReference type="Google" id="ProtNLM"/>
    </source>
</evidence>
<evidence type="ECO:0000256" key="4">
    <source>
        <dbReference type="ARBA" id="ARBA00022670"/>
    </source>
</evidence>
<evidence type="ECO:0000256" key="15">
    <source>
        <dbReference type="PIRSR" id="PIRSR634016-3"/>
    </source>
</evidence>
<feature type="compositionally biased region" description="Polar residues" evidence="17">
    <location>
        <begin position="1"/>
        <end position="10"/>
    </location>
</feature>
<dbReference type="InterPro" id="IPR034016">
    <property type="entry name" value="M1_APN-typ"/>
</dbReference>
<feature type="binding site" evidence="15">
    <location>
        <position position="447"/>
    </location>
    <ligand>
        <name>Zn(2+)</name>
        <dbReference type="ChEBI" id="CHEBI:29105"/>
        <note>catalytic</note>
    </ligand>
</feature>
<keyword evidence="23" id="KW-1185">Reference proteome</keyword>
<sequence>MTSYRQLQSDDVSDQFDLDSQPDAFKPREEVEVQIEPTRARTKSRVRLPNTNCTKNKVIAVLVIMLLVMFLVASVTIYELDKHGVQCHNDAQEIKATTSPPTEPTTTASAATTTKVAPPTAVAPTQATATNGERFPWDEIRLPSSANPFEYEIFLHPNLSTFEVRGNVVIHFNTTEEISFLILHAKDISILMPESIELVDQPEASVAVEKLLFFKKNEQISVHFAKPISNDAHCILTLEFNYTLAEGLDGFYRSSYKKNGNPVTMASTQFESTSARKAFPCFDEPAMKAKFSLKIVHDKDHITLFNMPAQTKNETYKETALLLDTYQTTVPMSTYLVAFVVCDFISIDDVTSTGTKVSMYAPVDQINQAELALEVVNKTIPFYETLFDISYPLPKQDMIAIPDFAAGAMENWGLITYRGASVLYKPNVTSTPQEAWIVVTVTHELAHQWFGNLVTMQWWSDLWLNEGFASFVEYIGADHFRPEWHMMDKFIIQTTHRAMSKDQEANSHPISVTVNNPSQIQEIFDAISYSKGATILKMLQSFLMNGDQDIMMLGIQRYLKQYKFKNAVTSDLWNALSTVAKENGHSVDVTAMMDTWTLQMGFPVINVTQAGLATQQRFLIYDPQGEPSNEASSKFGYKWTIPVTYFTDTDPQTKTIVMEHEKASVNLHVAGASKWFKVNTKQSGMYRVNYDTSTWKALIDQLQTDHTVLSAADRANLINDVFNLAWAGHVNYSIALDLSKYLINETEYVPIETGLDSLSSIGSLLYGKPGYSYYKDYVLKLFGERVSTLGKEDTGEHLDSLLHRLTRKSLLSTFRHLGDADTLEWASAEYKTWMETGSTTVGANLQGIVQCGGVQSGGGREWEYAWNKYQSSTSPTEKALLQSVLACTRDPDILSRYLGFALDSSKILQQDSVSVITSVAYQRAGSYLALRYVIDNWDKIQKSLGLQPFVMSSLITGTTWWISTHFEFEYVEPFFTEHTAGTAERTLKQTMEDIRMRIAWREKYAGQVTEWFKEATKTPSTS</sequence>
<evidence type="ECO:0000259" key="19">
    <source>
        <dbReference type="Pfam" id="PF01433"/>
    </source>
</evidence>
<evidence type="ECO:0000256" key="12">
    <source>
        <dbReference type="ARBA" id="ARBA00023136"/>
    </source>
</evidence>
<dbReference type="KEGG" id="spu:100889727"/>
<dbReference type="InParanoid" id="A0A7M7PVW2"/>
<feature type="region of interest" description="Disordered" evidence="17">
    <location>
        <begin position="93"/>
        <end position="129"/>
    </location>
</feature>
<dbReference type="InterPro" id="IPR027268">
    <property type="entry name" value="Peptidase_M4/M1_CTD_sf"/>
</dbReference>
<evidence type="ECO:0000256" key="17">
    <source>
        <dbReference type="SAM" id="MobiDB-lite"/>
    </source>
</evidence>
<keyword evidence="9" id="KW-0735">Signal-anchor</keyword>
<evidence type="ECO:0000256" key="9">
    <source>
        <dbReference type="ARBA" id="ARBA00022968"/>
    </source>
</evidence>
<evidence type="ECO:0000259" key="20">
    <source>
        <dbReference type="Pfam" id="PF11838"/>
    </source>
</evidence>
<evidence type="ECO:0000256" key="7">
    <source>
        <dbReference type="ARBA" id="ARBA00022801"/>
    </source>
</evidence>
<feature type="domain" description="ERAP1-like C-terminal" evidence="20">
    <location>
        <begin position="675"/>
        <end position="995"/>
    </location>
</feature>
<accession>A0A7M7PVW2</accession>
<evidence type="ECO:0000256" key="3">
    <source>
        <dbReference type="ARBA" id="ARBA00022438"/>
    </source>
</evidence>
<dbReference type="GO" id="GO:0070006">
    <property type="term" value="F:metalloaminopeptidase activity"/>
    <property type="evidence" value="ECO:0000318"/>
    <property type="project" value="GO_Central"/>
</dbReference>
<protein>
    <recommendedName>
        <fullName evidence="24">Aminopeptidase</fullName>
    </recommendedName>
</protein>
<evidence type="ECO:0000259" key="21">
    <source>
        <dbReference type="Pfam" id="PF17900"/>
    </source>
</evidence>
<evidence type="ECO:0000313" key="23">
    <source>
        <dbReference type="Proteomes" id="UP000007110"/>
    </source>
</evidence>
<keyword evidence="3" id="KW-0031">Aminopeptidase</keyword>
<dbReference type="InterPro" id="IPR001930">
    <property type="entry name" value="Peptidase_M1"/>
</dbReference>
<keyword evidence="11" id="KW-0482">Metalloprotease</keyword>
<dbReference type="EnsemblMetazoa" id="XM_030999970">
    <property type="protein sequence ID" value="XP_030855830"/>
    <property type="gene ID" value="LOC100889727"/>
</dbReference>
<dbReference type="Gene3D" id="1.25.50.20">
    <property type="match status" value="1"/>
</dbReference>
<dbReference type="SUPFAM" id="SSF63737">
    <property type="entry name" value="Leukotriene A4 hydrolase N-terminal domain"/>
    <property type="match status" value="1"/>
</dbReference>
<dbReference type="Gene3D" id="2.60.40.1910">
    <property type="match status" value="1"/>
</dbReference>
<keyword evidence="13" id="KW-0325">Glycoprotein</keyword>
<feature type="transmembrane region" description="Helical" evidence="18">
    <location>
        <begin position="58"/>
        <end position="78"/>
    </location>
</feature>
<dbReference type="Proteomes" id="UP000007110">
    <property type="component" value="Unassembled WGS sequence"/>
</dbReference>